<keyword evidence="1" id="KW-0812">Transmembrane</keyword>
<keyword evidence="1" id="KW-1133">Transmembrane helix</keyword>
<dbReference type="RefSeq" id="WP_234422811.1">
    <property type="nucleotide sequence ID" value="NZ_LR701528.1"/>
</dbReference>
<dbReference type="InterPro" id="IPR016040">
    <property type="entry name" value="NAD(P)-bd_dom"/>
</dbReference>
<dbReference type="AlphaFoldDB" id="A0A5E8AIU8"/>
<dbReference type="PANTHER" id="PTHR12126:SF11">
    <property type="entry name" value="NADH DEHYDROGENASE [UBIQUINONE] 1 ALPHA SUBCOMPLEX SUBUNIT 9, MITOCHONDRIAL"/>
    <property type="match status" value="1"/>
</dbReference>
<dbReference type="Proteomes" id="UP000326857">
    <property type="component" value="Unassembled WGS sequence"/>
</dbReference>
<keyword evidence="1" id="KW-0472">Membrane</keyword>
<dbReference type="InterPro" id="IPR036291">
    <property type="entry name" value="NAD(P)-bd_dom_sf"/>
</dbReference>
<proteinExistence type="predicted"/>
<accession>A0A5E8AIU8</accession>
<evidence type="ECO:0000313" key="4">
    <source>
        <dbReference type="Proteomes" id="UP000326857"/>
    </source>
</evidence>
<feature type="transmembrane region" description="Helical" evidence="1">
    <location>
        <begin position="357"/>
        <end position="376"/>
    </location>
</feature>
<organism evidence="3 4">
    <name type="scientific">Sphingomonas aurantiaca</name>
    <dbReference type="NCBI Taxonomy" id="185949"/>
    <lineage>
        <taxon>Bacteria</taxon>
        <taxon>Pseudomonadati</taxon>
        <taxon>Pseudomonadota</taxon>
        <taxon>Alphaproteobacteria</taxon>
        <taxon>Sphingomonadales</taxon>
        <taxon>Sphingomonadaceae</taxon>
        <taxon>Sphingomonas</taxon>
    </lineage>
</organism>
<dbReference type="InterPro" id="IPR025695">
    <property type="entry name" value="DoxX-like"/>
</dbReference>
<feature type="transmembrane region" description="Helical" evidence="1">
    <location>
        <begin position="383"/>
        <end position="405"/>
    </location>
</feature>
<feature type="domain" description="NAD(P)-binding" evidence="2">
    <location>
        <begin position="15"/>
        <end position="160"/>
    </location>
</feature>
<sequence length="433" mass="44861">MAKRKGATMHVLVIGAGGFVGRHLVGRLVAEGVRVTAAGRDPARLAQAVCGVSTIRCDLTHDVADDWLPRLCGVDAVVNCAGLIRDGGRYATVHDKGARALFDACLAGGVGRVVQVSALGADAGAATRYHLSKRTADDHLAGLDPAGARMDWVVLRPSFIIGRGGQSSALFGALAALPLTPRLGQGRWRVQPIHVDDLVAGILRLLHRDRPIAARIDVVGPEPMTTDALTASMRRWLGLAPVLGVRLPRWLLAAVTRLGIGPVTHESLTMLEADNTGEAEPLIAATGLVPATLDVALARTPATDADRLAARLMPLAPVLRWLLALVWLAGGIVPLALTPAGTNFALLARVGLNGTAAITALVAGAVLDLAIGLALLARLRRAALAGIGVMLGYTAVIAATMPALWADPFGALVKNAAILGLALAVHVLETDRG</sequence>
<evidence type="ECO:0000259" key="2">
    <source>
        <dbReference type="Pfam" id="PF13460"/>
    </source>
</evidence>
<dbReference type="Pfam" id="PF13460">
    <property type="entry name" value="NAD_binding_10"/>
    <property type="match status" value="1"/>
</dbReference>
<dbReference type="EMBL" id="CABVLI010000047">
    <property type="protein sequence ID" value="VVT29363.1"/>
    <property type="molecule type" value="Genomic_DNA"/>
</dbReference>
<dbReference type="GO" id="GO:0044877">
    <property type="term" value="F:protein-containing complex binding"/>
    <property type="evidence" value="ECO:0007669"/>
    <property type="project" value="TreeGrafter"/>
</dbReference>
<name>A0A5E8AIU8_9SPHN</name>
<reference evidence="3 4" key="1">
    <citation type="submission" date="2019-09" db="EMBL/GenBank/DDBJ databases">
        <authorList>
            <person name="Dittami M. S."/>
        </authorList>
    </citation>
    <scope>NUCLEOTIDE SEQUENCE [LARGE SCALE GENOMIC DNA]</scope>
    <source>
        <strain evidence="3">SPHINGO391</strain>
    </source>
</reference>
<dbReference type="Gene3D" id="3.40.50.720">
    <property type="entry name" value="NAD(P)-binding Rossmann-like Domain"/>
    <property type="match status" value="1"/>
</dbReference>
<evidence type="ECO:0000256" key="1">
    <source>
        <dbReference type="SAM" id="Phobius"/>
    </source>
</evidence>
<protein>
    <submittedName>
        <fullName evidence="3">NAD-dependent dehydratase</fullName>
    </submittedName>
</protein>
<dbReference type="Pfam" id="PF13781">
    <property type="entry name" value="DoxX_3"/>
    <property type="match status" value="1"/>
</dbReference>
<gene>
    <name evidence="3" type="ORF">SPHINGO391_510100</name>
</gene>
<dbReference type="PANTHER" id="PTHR12126">
    <property type="entry name" value="NADH-UBIQUINONE OXIDOREDUCTASE 39 KDA SUBUNIT-RELATED"/>
    <property type="match status" value="1"/>
</dbReference>
<dbReference type="InterPro" id="IPR051207">
    <property type="entry name" value="ComplexI_NDUFA9_subunit"/>
</dbReference>
<evidence type="ECO:0000313" key="3">
    <source>
        <dbReference type="EMBL" id="VVT29363.1"/>
    </source>
</evidence>
<dbReference type="SUPFAM" id="SSF51735">
    <property type="entry name" value="NAD(P)-binding Rossmann-fold domains"/>
    <property type="match status" value="1"/>
</dbReference>
<feature type="transmembrane region" description="Helical" evidence="1">
    <location>
        <begin position="318"/>
        <end position="337"/>
    </location>
</feature>